<dbReference type="EMBL" id="MU003808">
    <property type="protein sequence ID" value="KAF2719702.1"/>
    <property type="molecule type" value="Genomic_DNA"/>
</dbReference>
<dbReference type="Proteomes" id="UP000799441">
    <property type="component" value="Unassembled WGS sequence"/>
</dbReference>
<feature type="compositionally biased region" description="Polar residues" evidence="1">
    <location>
        <begin position="15"/>
        <end position="30"/>
    </location>
</feature>
<comment type="caution">
    <text evidence="2">The sequence shown here is derived from an EMBL/GenBank/DDBJ whole genome shotgun (WGS) entry which is preliminary data.</text>
</comment>
<gene>
    <name evidence="2" type="ORF">K431DRAFT_286500</name>
</gene>
<protein>
    <submittedName>
        <fullName evidence="2">Uncharacterized protein</fullName>
    </submittedName>
</protein>
<evidence type="ECO:0000313" key="2">
    <source>
        <dbReference type="EMBL" id="KAF2719702.1"/>
    </source>
</evidence>
<feature type="compositionally biased region" description="Basic residues" evidence="1">
    <location>
        <begin position="87"/>
        <end position="98"/>
    </location>
</feature>
<organism evidence="2 3">
    <name type="scientific">Polychaeton citri CBS 116435</name>
    <dbReference type="NCBI Taxonomy" id="1314669"/>
    <lineage>
        <taxon>Eukaryota</taxon>
        <taxon>Fungi</taxon>
        <taxon>Dikarya</taxon>
        <taxon>Ascomycota</taxon>
        <taxon>Pezizomycotina</taxon>
        <taxon>Dothideomycetes</taxon>
        <taxon>Dothideomycetidae</taxon>
        <taxon>Capnodiales</taxon>
        <taxon>Capnodiaceae</taxon>
        <taxon>Polychaeton</taxon>
    </lineage>
</organism>
<feature type="compositionally biased region" description="Low complexity" evidence="1">
    <location>
        <begin position="64"/>
        <end position="77"/>
    </location>
</feature>
<accession>A0A9P4Q344</accession>
<sequence length="162" mass="17627">MSLKENAPAPRHSSEPPQAQLSQTQHTSVMPSLALPTANDFAFRSEHQMPSNHDRQDAGMELDSVTSTGPPSATSSTDNGSAAIRIVPRHRRDKHNNRRRDNQQQPALNFNLGSGAGNKRKMPYPDFFDISGVSSEGPDWKKDGSNSGGNNGMRGGKRGRHV</sequence>
<evidence type="ECO:0000256" key="1">
    <source>
        <dbReference type="SAM" id="MobiDB-lite"/>
    </source>
</evidence>
<name>A0A9P4Q344_9PEZI</name>
<evidence type="ECO:0000313" key="3">
    <source>
        <dbReference type="Proteomes" id="UP000799441"/>
    </source>
</evidence>
<keyword evidence="3" id="KW-1185">Reference proteome</keyword>
<feature type="compositionally biased region" description="Basic and acidic residues" evidence="1">
    <location>
        <begin position="43"/>
        <end position="58"/>
    </location>
</feature>
<proteinExistence type="predicted"/>
<reference evidence="2" key="1">
    <citation type="journal article" date="2020" name="Stud. Mycol.">
        <title>101 Dothideomycetes genomes: a test case for predicting lifestyles and emergence of pathogens.</title>
        <authorList>
            <person name="Haridas S."/>
            <person name="Albert R."/>
            <person name="Binder M."/>
            <person name="Bloem J."/>
            <person name="Labutti K."/>
            <person name="Salamov A."/>
            <person name="Andreopoulos B."/>
            <person name="Baker S."/>
            <person name="Barry K."/>
            <person name="Bills G."/>
            <person name="Bluhm B."/>
            <person name="Cannon C."/>
            <person name="Castanera R."/>
            <person name="Culley D."/>
            <person name="Daum C."/>
            <person name="Ezra D."/>
            <person name="Gonzalez J."/>
            <person name="Henrissat B."/>
            <person name="Kuo A."/>
            <person name="Liang C."/>
            <person name="Lipzen A."/>
            <person name="Lutzoni F."/>
            <person name="Magnuson J."/>
            <person name="Mondo S."/>
            <person name="Nolan M."/>
            <person name="Ohm R."/>
            <person name="Pangilinan J."/>
            <person name="Park H.-J."/>
            <person name="Ramirez L."/>
            <person name="Alfaro M."/>
            <person name="Sun H."/>
            <person name="Tritt A."/>
            <person name="Yoshinaga Y."/>
            <person name="Zwiers L.-H."/>
            <person name="Turgeon B."/>
            <person name="Goodwin S."/>
            <person name="Spatafora J."/>
            <person name="Crous P."/>
            <person name="Grigoriev I."/>
        </authorList>
    </citation>
    <scope>NUCLEOTIDE SEQUENCE</scope>
    <source>
        <strain evidence="2">CBS 116435</strain>
    </source>
</reference>
<feature type="region of interest" description="Disordered" evidence="1">
    <location>
        <begin position="1"/>
        <end position="162"/>
    </location>
</feature>
<dbReference type="AlphaFoldDB" id="A0A9P4Q344"/>
<dbReference type="OrthoDB" id="21418at2759"/>